<dbReference type="AlphaFoldDB" id="A0A9P5D2C3"/>
<evidence type="ECO:0000313" key="9">
    <source>
        <dbReference type="EMBL" id="KAF4121336.1"/>
    </source>
</evidence>
<evidence type="ECO:0000256" key="8">
    <source>
        <dbReference type="SAM" id="Phobius"/>
    </source>
</evidence>
<gene>
    <name evidence="9" type="ORF">GMORB2_2298</name>
</gene>
<dbReference type="GeneID" id="55968528"/>
<feature type="transmembrane region" description="Helical" evidence="8">
    <location>
        <begin position="154"/>
        <end position="183"/>
    </location>
</feature>
<dbReference type="PANTHER" id="PTHR10332:SF88">
    <property type="entry name" value="EQUILIBRATIVE NUCLEOSIDE TRANSPORTER 1, ISOFORM A"/>
    <property type="match status" value="1"/>
</dbReference>
<keyword evidence="10" id="KW-1185">Reference proteome</keyword>
<dbReference type="OrthoDB" id="46396at2759"/>
<evidence type="ECO:0000256" key="4">
    <source>
        <dbReference type="ARBA" id="ARBA00022692"/>
    </source>
</evidence>
<evidence type="ECO:0000256" key="2">
    <source>
        <dbReference type="ARBA" id="ARBA00007965"/>
    </source>
</evidence>
<feature type="transmembrane region" description="Helical" evidence="8">
    <location>
        <begin position="53"/>
        <end position="76"/>
    </location>
</feature>
<dbReference type="PANTHER" id="PTHR10332">
    <property type="entry name" value="EQUILIBRATIVE NUCLEOSIDE TRANSPORTER"/>
    <property type="match status" value="1"/>
</dbReference>
<feature type="region of interest" description="Disordered" evidence="7">
    <location>
        <begin position="1"/>
        <end position="38"/>
    </location>
</feature>
<keyword evidence="6 8" id="KW-0472">Membrane</keyword>
<dbReference type="InterPro" id="IPR036259">
    <property type="entry name" value="MFS_trans_sf"/>
</dbReference>
<protein>
    <submittedName>
        <fullName evidence="9">Solute carrier family 29 (Equilibrative nucleoside transporter), member 1/2/3</fullName>
    </submittedName>
</protein>
<feature type="transmembrane region" description="Helical" evidence="8">
    <location>
        <begin position="121"/>
        <end position="142"/>
    </location>
</feature>
<evidence type="ECO:0000256" key="6">
    <source>
        <dbReference type="ARBA" id="ARBA00023136"/>
    </source>
</evidence>
<evidence type="ECO:0000256" key="7">
    <source>
        <dbReference type="SAM" id="MobiDB-lite"/>
    </source>
</evidence>
<dbReference type="GO" id="GO:0034257">
    <property type="term" value="F:nicotinamide riboside transmembrane transporter activity"/>
    <property type="evidence" value="ECO:0007669"/>
    <property type="project" value="TreeGrafter"/>
</dbReference>
<name>A0A9P5D2C3_9HYPO</name>
<keyword evidence="4 8" id="KW-0812">Transmembrane</keyword>
<accession>A0A9P5D2C3</accession>
<organism evidence="9 10">
    <name type="scientific">Geosmithia morbida</name>
    <dbReference type="NCBI Taxonomy" id="1094350"/>
    <lineage>
        <taxon>Eukaryota</taxon>
        <taxon>Fungi</taxon>
        <taxon>Dikarya</taxon>
        <taxon>Ascomycota</taxon>
        <taxon>Pezizomycotina</taxon>
        <taxon>Sordariomycetes</taxon>
        <taxon>Hypocreomycetidae</taxon>
        <taxon>Hypocreales</taxon>
        <taxon>Bionectriaceae</taxon>
        <taxon>Geosmithia</taxon>
    </lineage>
</organism>
<feature type="transmembrane region" description="Helical" evidence="8">
    <location>
        <begin position="88"/>
        <end position="109"/>
    </location>
</feature>
<proteinExistence type="inferred from homology"/>
<feature type="compositionally biased region" description="Acidic residues" evidence="7">
    <location>
        <begin position="18"/>
        <end position="30"/>
    </location>
</feature>
<keyword evidence="3" id="KW-0813">Transport</keyword>
<dbReference type="EMBL" id="JAANYQ010000013">
    <property type="protein sequence ID" value="KAF4121336.1"/>
    <property type="molecule type" value="Genomic_DNA"/>
</dbReference>
<comment type="similarity">
    <text evidence="2">Belongs to the SLC29A/ENT transporter (TC 2.A.57) family.</text>
</comment>
<dbReference type="Proteomes" id="UP000749293">
    <property type="component" value="Unassembled WGS sequence"/>
</dbReference>
<dbReference type="GO" id="GO:0005886">
    <property type="term" value="C:plasma membrane"/>
    <property type="evidence" value="ECO:0007669"/>
    <property type="project" value="TreeGrafter"/>
</dbReference>
<comment type="caution">
    <text evidence="9">The sequence shown here is derived from an EMBL/GenBank/DDBJ whole genome shotgun (WGS) entry which is preliminary data.</text>
</comment>
<keyword evidence="5 8" id="KW-1133">Transmembrane helix</keyword>
<dbReference type="RefSeq" id="XP_035319988.1">
    <property type="nucleotide sequence ID" value="XM_035464278.1"/>
</dbReference>
<sequence>MARTPFHHPRDAEYEPLTAEDDDNRSDDDASTPIIANDDSDDDVPFSWVEYSIFGLLGMAMLWAWNMFMAAAPYFSTRLVADPGLQSSFQSSVLTVFTATNLAAMLVLSHRQKSASYPLRINVALGVNMCVFLFLTASTTISDDVDEAPSPSSYFAFLLCMVFCSAWATGLVQNGAFAFAASFRRPEYMQALMAGQARPRLPPRGFGWRWRWRWR</sequence>
<reference evidence="9" key="1">
    <citation type="submission" date="2020-03" db="EMBL/GenBank/DDBJ databases">
        <title>Site-based positive gene gene selection in Geosmithia morbida across the United States reveals a broad range of putative effectors and factors for local host and environmental adapation.</title>
        <authorList>
            <person name="Onufrak A."/>
            <person name="Murdoch R.W."/>
            <person name="Gazis R."/>
            <person name="Huff M."/>
            <person name="Staton M."/>
            <person name="Klingeman W."/>
            <person name="Hadziabdic D."/>
        </authorList>
    </citation>
    <scope>NUCLEOTIDE SEQUENCE</scope>
    <source>
        <strain evidence="9">1262</strain>
    </source>
</reference>
<evidence type="ECO:0000256" key="5">
    <source>
        <dbReference type="ARBA" id="ARBA00022989"/>
    </source>
</evidence>
<dbReference type="GO" id="GO:0000329">
    <property type="term" value="C:fungal-type vacuole membrane"/>
    <property type="evidence" value="ECO:0007669"/>
    <property type="project" value="TreeGrafter"/>
</dbReference>
<dbReference type="SUPFAM" id="SSF103473">
    <property type="entry name" value="MFS general substrate transporter"/>
    <property type="match status" value="1"/>
</dbReference>
<dbReference type="GO" id="GO:0015205">
    <property type="term" value="F:nucleobase transmembrane transporter activity"/>
    <property type="evidence" value="ECO:0007669"/>
    <property type="project" value="TreeGrafter"/>
</dbReference>
<comment type="subcellular location">
    <subcellularLocation>
        <location evidence="1">Membrane</location>
        <topology evidence="1">Multi-pass membrane protein</topology>
    </subcellularLocation>
</comment>
<evidence type="ECO:0000313" key="10">
    <source>
        <dbReference type="Proteomes" id="UP000749293"/>
    </source>
</evidence>
<evidence type="ECO:0000256" key="1">
    <source>
        <dbReference type="ARBA" id="ARBA00004141"/>
    </source>
</evidence>
<evidence type="ECO:0000256" key="3">
    <source>
        <dbReference type="ARBA" id="ARBA00022448"/>
    </source>
</evidence>
<dbReference type="InterPro" id="IPR002259">
    <property type="entry name" value="Eqnu_transpt"/>
</dbReference>